<evidence type="ECO:0000313" key="2">
    <source>
        <dbReference type="EMBL" id="GIF08991.1"/>
    </source>
</evidence>
<name>A0A919TN21_9ACTN</name>
<feature type="transmembrane region" description="Helical" evidence="1">
    <location>
        <begin position="368"/>
        <end position="388"/>
    </location>
</feature>
<sequence length="500" mass="53285">MTRVSQPGGSVAGEVTNSWPSWALAAEDRDESELALALFGGLPAELADESVAVSRAALLLRVGQPAQAVAVLAEHGYTKLPEVNRAAWPDLVLAAGSAAVGDQAAYRWLMACVRRFQDASDAWRLNYLVAAAATGVHDRPTADQAWHTLVAQYGIVTPVTAAEFGAVVVAGRDPRDVRAATVAVATAVTGLHDIGVPIEQNPEPTLRAARALQARGDVAGARLLLHVVRRRIPHNAALDGAQAKLTPVAAMRRHRLLVVVLWCLAPTLLPLGVAGGLIVLAVSRAWQRWVPIPGLSRPDSSVWRAFRGLSYDPYSDPRDPPPKDQAGYYGLAALLSLLFVALPLAAPTTALVNALTGGGDATDAGRPIVVGTWLLLCIGIPGLVFLIARQAHRQMRARQHRRDRQAAQRARLSQAKRCHCWQVRSISGEFAVEYERQHLHPEASPPLPVALPGTAGLGRCPTTGALWLTLDADDAGKALLLRGTTPPENESKPEPGGLYI</sequence>
<keyword evidence="3" id="KW-1185">Reference proteome</keyword>
<gene>
    <name evidence="2" type="ORF">Asi03nite_65290</name>
</gene>
<keyword evidence="1" id="KW-1133">Transmembrane helix</keyword>
<organism evidence="2 3">
    <name type="scientific">Actinoplanes siamensis</name>
    <dbReference type="NCBI Taxonomy" id="1223317"/>
    <lineage>
        <taxon>Bacteria</taxon>
        <taxon>Bacillati</taxon>
        <taxon>Actinomycetota</taxon>
        <taxon>Actinomycetes</taxon>
        <taxon>Micromonosporales</taxon>
        <taxon>Micromonosporaceae</taxon>
        <taxon>Actinoplanes</taxon>
    </lineage>
</organism>
<proteinExistence type="predicted"/>
<evidence type="ECO:0000313" key="3">
    <source>
        <dbReference type="Proteomes" id="UP000629619"/>
    </source>
</evidence>
<keyword evidence="1" id="KW-0812">Transmembrane</keyword>
<keyword evidence="1" id="KW-0472">Membrane</keyword>
<feature type="transmembrane region" description="Helical" evidence="1">
    <location>
        <begin position="328"/>
        <end position="348"/>
    </location>
</feature>
<dbReference type="Proteomes" id="UP000629619">
    <property type="component" value="Unassembled WGS sequence"/>
</dbReference>
<dbReference type="EMBL" id="BOMW01000071">
    <property type="protein sequence ID" value="GIF08991.1"/>
    <property type="molecule type" value="Genomic_DNA"/>
</dbReference>
<comment type="caution">
    <text evidence="2">The sequence shown here is derived from an EMBL/GenBank/DDBJ whole genome shotgun (WGS) entry which is preliminary data.</text>
</comment>
<dbReference type="AlphaFoldDB" id="A0A919TN21"/>
<evidence type="ECO:0000256" key="1">
    <source>
        <dbReference type="SAM" id="Phobius"/>
    </source>
</evidence>
<feature type="transmembrane region" description="Helical" evidence="1">
    <location>
        <begin position="256"/>
        <end position="282"/>
    </location>
</feature>
<accession>A0A919TN21</accession>
<protein>
    <submittedName>
        <fullName evidence="2">Uncharacterized protein</fullName>
    </submittedName>
</protein>
<reference evidence="2" key="1">
    <citation type="submission" date="2021-01" db="EMBL/GenBank/DDBJ databases">
        <title>Whole genome shotgun sequence of Actinoplanes siamensis NBRC 109076.</title>
        <authorList>
            <person name="Komaki H."/>
            <person name="Tamura T."/>
        </authorList>
    </citation>
    <scope>NUCLEOTIDE SEQUENCE</scope>
    <source>
        <strain evidence="2">NBRC 109076</strain>
    </source>
</reference>